<dbReference type="eggNOG" id="ENOG502SMMJ">
    <property type="taxonomic scope" value="Eukaryota"/>
</dbReference>
<dbReference type="CDD" id="cd12148">
    <property type="entry name" value="fungal_TF_MHR"/>
    <property type="match status" value="1"/>
</dbReference>
<accession>J3NPP8</accession>
<reference evidence="9" key="3">
    <citation type="submission" date="2010-09" db="EMBL/GenBank/DDBJ databases">
        <title>Annotation of Gaeumannomyces graminis var. tritici R3-111a-1.</title>
        <authorList>
            <consortium name="The Broad Institute Genome Sequencing Platform"/>
            <person name="Ma L.-J."/>
            <person name="Dead R."/>
            <person name="Young S.K."/>
            <person name="Zeng Q."/>
            <person name="Gargeya S."/>
            <person name="Fitzgerald M."/>
            <person name="Haas B."/>
            <person name="Abouelleil A."/>
            <person name="Alvarado L."/>
            <person name="Arachchi H.M."/>
            <person name="Berlin A."/>
            <person name="Brown A."/>
            <person name="Chapman S.B."/>
            <person name="Chen Z."/>
            <person name="Dunbar C."/>
            <person name="Freedman E."/>
            <person name="Gearin G."/>
            <person name="Gellesch M."/>
            <person name="Goldberg J."/>
            <person name="Griggs A."/>
            <person name="Gujja S."/>
            <person name="Heiman D."/>
            <person name="Howarth C."/>
            <person name="Larson L."/>
            <person name="Lui A."/>
            <person name="MacDonald P.J.P."/>
            <person name="Mehta T."/>
            <person name="Montmayeur A."/>
            <person name="Murphy C."/>
            <person name="Neiman D."/>
            <person name="Pearson M."/>
            <person name="Priest M."/>
            <person name="Roberts A."/>
            <person name="Saif S."/>
            <person name="Shea T."/>
            <person name="Shenoy N."/>
            <person name="Sisk P."/>
            <person name="Stolte C."/>
            <person name="Sykes S."/>
            <person name="Yandava C."/>
            <person name="Wortman J."/>
            <person name="Nusbaum C."/>
            <person name="Birren B."/>
        </authorList>
    </citation>
    <scope>NUCLEOTIDE SEQUENCE</scope>
    <source>
        <strain evidence="9">R3-111a-1</strain>
    </source>
</reference>
<reference evidence="11" key="1">
    <citation type="submission" date="2010-07" db="EMBL/GenBank/DDBJ databases">
        <title>The genome sequence of Gaeumannomyces graminis var. tritici strain R3-111a-1.</title>
        <authorList>
            <consortium name="The Broad Institute Genome Sequencing Platform"/>
            <person name="Ma L.-J."/>
            <person name="Dead R."/>
            <person name="Young S."/>
            <person name="Zeng Q."/>
            <person name="Koehrsen M."/>
            <person name="Alvarado L."/>
            <person name="Berlin A."/>
            <person name="Chapman S.B."/>
            <person name="Chen Z."/>
            <person name="Freedman E."/>
            <person name="Gellesch M."/>
            <person name="Goldberg J."/>
            <person name="Griggs A."/>
            <person name="Gujja S."/>
            <person name="Heilman E.R."/>
            <person name="Heiman D."/>
            <person name="Hepburn T."/>
            <person name="Howarth C."/>
            <person name="Jen D."/>
            <person name="Larson L."/>
            <person name="Mehta T."/>
            <person name="Neiman D."/>
            <person name="Pearson M."/>
            <person name="Roberts A."/>
            <person name="Saif S."/>
            <person name="Shea T."/>
            <person name="Shenoy N."/>
            <person name="Sisk P."/>
            <person name="Stolte C."/>
            <person name="Sykes S."/>
            <person name="Walk T."/>
            <person name="White J."/>
            <person name="Yandava C."/>
            <person name="Haas B."/>
            <person name="Nusbaum C."/>
            <person name="Birren B."/>
        </authorList>
    </citation>
    <scope>NUCLEOTIDE SEQUENCE [LARGE SCALE GENOMIC DNA]</scope>
    <source>
        <strain evidence="11">R3-111a-1</strain>
    </source>
</reference>
<feature type="domain" description="Zn(2)-C6 fungal-type" evidence="8">
    <location>
        <begin position="31"/>
        <end position="62"/>
    </location>
</feature>
<dbReference type="Pfam" id="PF00172">
    <property type="entry name" value="Zn_clus"/>
    <property type="match status" value="1"/>
</dbReference>
<feature type="compositionally biased region" description="Polar residues" evidence="7">
    <location>
        <begin position="98"/>
        <end position="108"/>
    </location>
</feature>
<dbReference type="PANTHER" id="PTHR31944:SF131">
    <property type="entry name" value="HEME-RESPONSIVE ZINC FINGER TRANSCRIPTION FACTOR HAP1"/>
    <property type="match status" value="1"/>
</dbReference>
<protein>
    <recommendedName>
        <fullName evidence="8">Zn(2)-C6 fungal-type domain-containing protein</fullName>
    </recommendedName>
</protein>
<keyword evidence="6" id="KW-0539">Nucleus</keyword>
<dbReference type="SUPFAM" id="SSF57701">
    <property type="entry name" value="Zn2/Cys6 DNA-binding domain"/>
    <property type="match status" value="1"/>
</dbReference>
<dbReference type="RefSeq" id="XP_009219298.1">
    <property type="nucleotide sequence ID" value="XM_009221034.1"/>
</dbReference>
<dbReference type="SMART" id="SM00906">
    <property type="entry name" value="Fungal_trans"/>
    <property type="match status" value="1"/>
</dbReference>
<dbReference type="EnsemblFungi" id="EJT78153">
    <property type="protein sequence ID" value="EJT78153"/>
    <property type="gene ID" value="GGTG_03255"/>
</dbReference>
<dbReference type="OrthoDB" id="4337792at2759"/>
<keyword evidence="4" id="KW-0238">DNA-binding</keyword>
<feature type="region of interest" description="Disordered" evidence="7">
    <location>
        <begin position="423"/>
        <end position="452"/>
    </location>
</feature>
<dbReference type="PROSITE" id="PS50048">
    <property type="entry name" value="ZN2_CY6_FUNGAL_2"/>
    <property type="match status" value="1"/>
</dbReference>
<dbReference type="InterPro" id="IPR001138">
    <property type="entry name" value="Zn2Cys6_DnaBD"/>
</dbReference>
<sequence length="837" mass="92390">MDKALPSHDAAMASQSSTETARRRRRRQALTCETCRKRKVKCDRVQPCSNCIRAQRPAECHYQAELLLPRRSSAVRPPAVPGVLAPLLALHPARRTSEPSSETDTSLSKLYHNPHSPNTPSTSQSSHSDVALLTERVKELEKRLAQTLATAQANAPAPHAVDPPPKDPDELKGKLFKRHYYGQSHWVHLAPLFTVVMEVFSIPPGHPLSVSERIRKCKTLARLIKSKRIRELGEPGSAEMPSREVCDQLVAAYVRTFETVYRILHIPTFYLDYSKYWEDPAGCSEAFVNQLKLVLAIGACFQDDTYDMRSLSTRWIQEAHTWLLSPLSALKSRLVLSTIQTMCLLHLARQTTGSGEDLVWISAGEVVRMAIYMGLHRDPDHLPRMPRLRAELRRRLWATIMEIALQASVDIGGPAAISLSDFDTRPPSNLEDADLEDHGGAEPNVGPLPDPRPVDCFTQTSVQIALYRSFPTRLAIVQYLNDFRRKSCYNTTLRLHADLTTATRGLSRVFGSFRDEGLGRPSGFQILVVEHVMQLFSLALHLPWTAASQRDPHYYFSRKVSVETALKAPQVLASYDNKGAHAEDVGRADFLRLSTCGSGTYRMFPWQCSMTLGLELLWQAEDNRVIRAGARQNINADMSLPGAQQTGHGKSPSQPLATGLGVVPSAELTAALKGVQAWAIRRVAAGETNIRASVLFSGILAQEEALRRGCGDDEVLRRTGQAMMDEAAACQELLRSSAARVGIAPDSTALGDRAEASMLAGLDPHRPEDMGGCEDKGYEADTLITSTPEEKFLAFGGTAAEGLPLGMDTSWTWDDFIDIEGLDFNFANGSDLNWAPA</sequence>
<proteinExistence type="predicted"/>
<dbReference type="EMBL" id="GL385396">
    <property type="protein sequence ID" value="EJT78153.1"/>
    <property type="molecule type" value="Genomic_DNA"/>
</dbReference>
<dbReference type="Proteomes" id="UP000006039">
    <property type="component" value="Unassembled WGS sequence"/>
</dbReference>
<dbReference type="GO" id="GO:0008270">
    <property type="term" value="F:zinc ion binding"/>
    <property type="evidence" value="ECO:0007669"/>
    <property type="project" value="InterPro"/>
</dbReference>
<dbReference type="InterPro" id="IPR036864">
    <property type="entry name" value="Zn2-C6_fun-type_DNA-bd_sf"/>
</dbReference>
<dbReference type="Gene3D" id="4.10.240.10">
    <property type="entry name" value="Zn(2)-C6 fungal-type DNA-binding domain"/>
    <property type="match status" value="1"/>
</dbReference>
<dbReference type="AlphaFoldDB" id="J3NPP8"/>
<dbReference type="Pfam" id="PF04082">
    <property type="entry name" value="Fungal_trans"/>
    <property type="match status" value="1"/>
</dbReference>
<evidence type="ECO:0000256" key="6">
    <source>
        <dbReference type="ARBA" id="ARBA00023242"/>
    </source>
</evidence>
<reference evidence="10" key="5">
    <citation type="submission" date="2018-04" db="UniProtKB">
        <authorList>
            <consortium name="EnsemblFungi"/>
        </authorList>
    </citation>
    <scope>IDENTIFICATION</scope>
    <source>
        <strain evidence="10">R3-111a-1</strain>
    </source>
</reference>
<feature type="region of interest" description="Disordered" evidence="7">
    <location>
        <begin position="93"/>
        <end position="130"/>
    </location>
</feature>
<dbReference type="InterPro" id="IPR007219">
    <property type="entry name" value="XnlR_reg_dom"/>
</dbReference>
<reference evidence="9" key="2">
    <citation type="submission" date="2010-07" db="EMBL/GenBank/DDBJ databases">
        <authorList>
            <consortium name="The Broad Institute Genome Sequencing Platform"/>
            <consortium name="Broad Institute Genome Sequencing Center for Infectious Disease"/>
            <person name="Ma L.-J."/>
            <person name="Dead R."/>
            <person name="Young S."/>
            <person name="Zeng Q."/>
            <person name="Koehrsen M."/>
            <person name="Alvarado L."/>
            <person name="Berlin A."/>
            <person name="Chapman S.B."/>
            <person name="Chen Z."/>
            <person name="Freedman E."/>
            <person name="Gellesch M."/>
            <person name="Goldberg J."/>
            <person name="Griggs A."/>
            <person name="Gujja S."/>
            <person name="Heilman E.R."/>
            <person name="Heiman D."/>
            <person name="Hepburn T."/>
            <person name="Howarth C."/>
            <person name="Jen D."/>
            <person name="Larson L."/>
            <person name="Mehta T."/>
            <person name="Neiman D."/>
            <person name="Pearson M."/>
            <person name="Roberts A."/>
            <person name="Saif S."/>
            <person name="Shea T."/>
            <person name="Shenoy N."/>
            <person name="Sisk P."/>
            <person name="Stolte C."/>
            <person name="Sykes S."/>
            <person name="Walk T."/>
            <person name="White J."/>
            <person name="Yandava C."/>
            <person name="Haas B."/>
            <person name="Nusbaum C."/>
            <person name="Birren B."/>
        </authorList>
    </citation>
    <scope>NUCLEOTIDE SEQUENCE</scope>
    <source>
        <strain evidence="9">R3-111a-1</strain>
    </source>
</reference>
<keyword evidence="3" id="KW-0805">Transcription regulation</keyword>
<dbReference type="CDD" id="cd00067">
    <property type="entry name" value="GAL4"/>
    <property type="match status" value="1"/>
</dbReference>
<feature type="region of interest" description="Disordered" evidence="7">
    <location>
        <begin position="148"/>
        <end position="171"/>
    </location>
</feature>
<evidence type="ECO:0000256" key="7">
    <source>
        <dbReference type="SAM" id="MobiDB-lite"/>
    </source>
</evidence>
<feature type="compositionally biased region" description="Polar residues" evidence="7">
    <location>
        <begin position="115"/>
        <end position="128"/>
    </location>
</feature>
<dbReference type="GO" id="GO:0000978">
    <property type="term" value="F:RNA polymerase II cis-regulatory region sequence-specific DNA binding"/>
    <property type="evidence" value="ECO:0007669"/>
    <property type="project" value="TreeGrafter"/>
</dbReference>
<evidence type="ECO:0000313" key="11">
    <source>
        <dbReference type="Proteomes" id="UP000006039"/>
    </source>
</evidence>
<dbReference type="GO" id="GO:0006351">
    <property type="term" value="P:DNA-templated transcription"/>
    <property type="evidence" value="ECO:0007669"/>
    <property type="project" value="InterPro"/>
</dbReference>
<evidence type="ECO:0000256" key="5">
    <source>
        <dbReference type="ARBA" id="ARBA00023163"/>
    </source>
</evidence>
<feature type="region of interest" description="Disordered" evidence="7">
    <location>
        <begin position="639"/>
        <end position="658"/>
    </location>
</feature>
<reference evidence="10" key="4">
    <citation type="journal article" date="2015" name="G3 (Bethesda)">
        <title>Genome sequences of three phytopathogenic species of the Magnaporthaceae family of fungi.</title>
        <authorList>
            <person name="Okagaki L.H."/>
            <person name="Nunes C.C."/>
            <person name="Sailsbery J."/>
            <person name="Clay B."/>
            <person name="Brown D."/>
            <person name="John T."/>
            <person name="Oh Y."/>
            <person name="Young N."/>
            <person name="Fitzgerald M."/>
            <person name="Haas B.J."/>
            <person name="Zeng Q."/>
            <person name="Young S."/>
            <person name="Adiconis X."/>
            <person name="Fan L."/>
            <person name="Levin J.Z."/>
            <person name="Mitchell T.K."/>
            <person name="Okubara P.A."/>
            <person name="Farman M.L."/>
            <person name="Kohn L.M."/>
            <person name="Birren B."/>
            <person name="Ma L.-J."/>
            <person name="Dean R.A."/>
        </authorList>
    </citation>
    <scope>NUCLEOTIDE SEQUENCE</scope>
    <source>
        <strain evidence="10">R3-111a-1</strain>
    </source>
</reference>
<evidence type="ECO:0000259" key="8">
    <source>
        <dbReference type="PROSITE" id="PS50048"/>
    </source>
</evidence>
<dbReference type="HOGENOM" id="CLU_007091_3_0_1"/>
<evidence type="ECO:0000313" key="9">
    <source>
        <dbReference type="EMBL" id="EJT78153.1"/>
    </source>
</evidence>
<feature type="compositionally biased region" description="Low complexity" evidence="7">
    <location>
        <begin position="148"/>
        <end position="160"/>
    </location>
</feature>
<dbReference type="GO" id="GO:0005634">
    <property type="term" value="C:nucleus"/>
    <property type="evidence" value="ECO:0007669"/>
    <property type="project" value="TreeGrafter"/>
</dbReference>
<dbReference type="GO" id="GO:0001228">
    <property type="term" value="F:DNA-binding transcription activator activity, RNA polymerase II-specific"/>
    <property type="evidence" value="ECO:0007669"/>
    <property type="project" value="TreeGrafter"/>
</dbReference>
<keyword evidence="2" id="KW-0862">Zinc</keyword>
<dbReference type="VEuPathDB" id="FungiDB:GGTG_03255"/>
<keyword evidence="11" id="KW-1185">Reference proteome</keyword>
<keyword evidence="1" id="KW-0479">Metal-binding</keyword>
<dbReference type="PANTHER" id="PTHR31944">
    <property type="entry name" value="HEME-RESPONSIVE ZINC FINGER TRANSCRIPTION FACTOR HAP1"/>
    <property type="match status" value="1"/>
</dbReference>
<evidence type="ECO:0000256" key="1">
    <source>
        <dbReference type="ARBA" id="ARBA00022723"/>
    </source>
</evidence>
<evidence type="ECO:0000256" key="4">
    <source>
        <dbReference type="ARBA" id="ARBA00023125"/>
    </source>
</evidence>
<organism evidence="9">
    <name type="scientific">Gaeumannomyces tritici (strain R3-111a-1)</name>
    <name type="common">Wheat and barley take-all root rot fungus</name>
    <name type="synonym">Gaeumannomyces graminis var. tritici</name>
    <dbReference type="NCBI Taxonomy" id="644352"/>
    <lineage>
        <taxon>Eukaryota</taxon>
        <taxon>Fungi</taxon>
        <taxon>Dikarya</taxon>
        <taxon>Ascomycota</taxon>
        <taxon>Pezizomycotina</taxon>
        <taxon>Sordariomycetes</taxon>
        <taxon>Sordariomycetidae</taxon>
        <taxon>Magnaporthales</taxon>
        <taxon>Magnaporthaceae</taxon>
        <taxon>Gaeumannomyces</taxon>
    </lineage>
</organism>
<feature type="compositionally biased region" description="Polar residues" evidence="7">
    <location>
        <begin position="639"/>
        <end position="656"/>
    </location>
</feature>
<gene>
    <name evidence="10" type="primary">20343713</name>
    <name evidence="9" type="ORF">GGTG_03255</name>
</gene>
<evidence type="ECO:0000256" key="2">
    <source>
        <dbReference type="ARBA" id="ARBA00022833"/>
    </source>
</evidence>
<dbReference type="GeneID" id="20343713"/>
<keyword evidence="5" id="KW-0804">Transcription</keyword>
<dbReference type="InterPro" id="IPR051430">
    <property type="entry name" value="Fungal_TF_Env_Response"/>
</dbReference>
<feature type="region of interest" description="Disordered" evidence="7">
    <location>
        <begin position="1"/>
        <end position="29"/>
    </location>
</feature>
<dbReference type="SMART" id="SM00066">
    <property type="entry name" value="GAL4"/>
    <property type="match status" value="1"/>
</dbReference>
<evidence type="ECO:0000256" key="3">
    <source>
        <dbReference type="ARBA" id="ARBA00023015"/>
    </source>
</evidence>
<name>J3NPP8_GAET3</name>
<dbReference type="PROSITE" id="PS00463">
    <property type="entry name" value="ZN2_CY6_FUNGAL_1"/>
    <property type="match status" value="1"/>
</dbReference>
<evidence type="ECO:0000313" key="10">
    <source>
        <dbReference type="EnsemblFungi" id="EJT78153"/>
    </source>
</evidence>